<evidence type="ECO:0000313" key="13">
    <source>
        <dbReference type="Proteomes" id="UP001176940"/>
    </source>
</evidence>
<reference evidence="12" key="1">
    <citation type="submission" date="2023-07" db="EMBL/GenBank/DDBJ databases">
        <authorList>
            <person name="Stuckert A."/>
        </authorList>
    </citation>
    <scope>NUCLEOTIDE SEQUENCE</scope>
</reference>
<comment type="function">
    <text evidence="8">Immune suppressive molecule that inhibits antigen-specific T-cell activation by acting as a major ligand of LAG3. Responsible for LAG3 T-cell inhibitory function. Binds LAG3 independently from MHC class II (MHC-II). Secreted by, and promotes growth of, hepatocytes.</text>
</comment>
<dbReference type="InterPro" id="IPR036056">
    <property type="entry name" value="Fibrinogen-like_C"/>
</dbReference>
<organism evidence="12 13">
    <name type="scientific">Ranitomeya imitator</name>
    <name type="common">mimic poison frog</name>
    <dbReference type="NCBI Taxonomy" id="111125"/>
    <lineage>
        <taxon>Eukaryota</taxon>
        <taxon>Metazoa</taxon>
        <taxon>Chordata</taxon>
        <taxon>Craniata</taxon>
        <taxon>Vertebrata</taxon>
        <taxon>Euteleostomi</taxon>
        <taxon>Amphibia</taxon>
        <taxon>Batrachia</taxon>
        <taxon>Anura</taxon>
        <taxon>Neobatrachia</taxon>
        <taxon>Hyloidea</taxon>
        <taxon>Dendrobatidae</taxon>
        <taxon>Dendrobatinae</taxon>
        <taxon>Ranitomeya</taxon>
    </lineage>
</organism>
<evidence type="ECO:0000256" key="1">
    <source>
        <dbReference type="ARBA" id="ARBA00004613"/>
    </source>
</evidence>
<dbReference type="InterPro" id="IPR002181">
    <property type="entry name" value="Fibrinogen_a/b/g_C_dom"/>
</dbReference>
<gene>
    <name evidence="12" type="ORF">RIMI_LOCUS1010161</name>
</gene>
<dbReference type="InterPro" id="IPR037579">
    <property type="entry name" value="FIB_ANG-like"/>
</dbReference>
<evidence type="ECO:0000313" key="12">
    <source>
        <dbReference type="EMBL" id="CAJ0919411.1"/>
    </source>
</evidence>
<dbReference type="InterPro" id="IPR014716">
    <property type="entry name" value="Fibrinogen_a/b/g_C_1"/>
</dbReference>
<evidence type="ECO:0000256" key="6">
    <source>
        <dbReference type="ARBA" id="ARBA00023157"/>
    </source>
</evidence>
<evidence type="ECO:0000256" key="10">
    <source>
        <dbReference type="SAM" id="Coils"/>
    </source>
</evidence>
<evidence type="ECO:0000256" key="7">
    <source>
        <dbReference type="ARBA" id="ARBA00039489"/>
    </source>
</evidence>
<evidence type="ECO:0000256" key="4">
    <source>
        <dbReference type="ARBA" id="ARBA00023054"/>
    </source>
</evidence>
<keyword evidence="2" id="KW-0964">Secreted</keyword>
<keyword evidence="4 10" id="KW-0175">Coiled coil</keyword>
<sequence length="122" mass="14317">MYTFCDLKALEECLQEQLRLKAQLRLLEHQTKLQQIKIENLLQEKELQFMDRGDDMAVIDLVDKRTYADCGEIYNDGHKQSGFYQIKPLQSNSSYTAFCDMSEGGGWTVFQRRSDGTQNFYR</sequence>
<keyword evidence="13" id="KW-1185">Reference proteome</keyword>
<comment type="caution">
    <text evidence="12">The sequence shown here is derived from an EMBL/GenBank/DDBJ whole genome shotgun (WGS) entry which is preliminary data.</text>
</comment>
<keyword evidence="5" id="KW-1064">Adaptive immunity</keyword>
<comment type="subunit">
    <text evidence="9">Homodimer. Interacts (via the Fibrinogen C-terminal domain) with LAG3 (via Ig-like domains 1 and 2).</text>
</comment>
<feature type="coiled-coil region" evidence="10">
    <location>
        <begin position="10"/>
        <end position="44"/>
    </location>
</feature>
<keyword evidence="6" id="KW-1015">Disulfide bond</keyword>
<keyword evidence="5" id="KW-0391">Immunity</keyword>
<protein>
    <recommendedName>
        <fullName evidence="7">Fibrinogen-like protein 1</fullName>
    </recommendedName>
</protein>
<dbReference type="PANTHER" id="PTHR47221:SF8">
    <property type="entry name" value="FIBRINOGEN LIKE 1A"/>
    <property type="match status" value="1"/>
</dbReference>
<accession>A0ABN9KS68</accession>
<dbReference type="SUPFAM" id="SSF56496">
    <property type="entry name" value="Fibrinogen C-terminal domain-like"/>
    <property type="match status" value="1"/>
</dbReference>
<dbReference type="Gene3D" id="3.90.215.10">
    <property type="entry name" value="Gamma Fibrinogen, chain A, domain 1"/>
    <property type="match status" value="1"/>
</dbReference>
<dbReference type="PANTHER" id="PTHR47221">
    <property type="entry name" value="FIBRINOGEN ALPHA CHAIN"/>
    <property type="match status" value="1"/>
</dbReference>
<comment type="subcellular location">
    <subcellularLocation>
        <location evidence="1">Secreted</location>
    </subcellularLocation>
</comment>
<evidence type="ECO:0000259" key="11">
    <source>
        <dbReference type="PROSITE" id="PS51406"/>
    </source>
</evidence>
<dbReference type="Proteomes" id="UP001176940">
    <property type="component" value="Unassembled WGS sequence"/>
</dbReference>
<proteinExistence type="predicted"/>
<evidence type="ECO:0000256" key="3">
    <source>
        <dbReference type="ARBA" id="ARBA00022729"/>
    </source>
</evidence>
<feature type="domain" description="Fibrinogen C-terminal" evidence="11">
    <location>
        <begin position="61"/>
        <end position="122"/>
    </location>
</feature>
<dbReference type="NCBIfam" id="NF040941">
    <property type="entry name" value="GGGWT_bact"/>
    <property type="match status" value="1"/>
</dbReference>
<evidence type="ECO:0000256" key="8">
    <source>
        <dbReference type="ARBA" id="ARBA00049639"/>
    </source>
</evidence>
<name>A0ABN9KS68_9NEOB</name>
<dbReference type="EMBL" id="CAUEEQ010001281">
    <property type="protein sequence ID" value="CAJ0919411.1"/>
    <property type="molecule type" value="Genomic_DNA"/>
</dbReference>
<dbReference type="Pfam" id="PF00147">
    <property type="entry name" value="Fibrinogen_C"/>
    <property type="match status" value="1"/>
</dbReference>
<evidence type="ECO:0000256" key="9">
    <source>
        <dbReference type="ARBA" id="ARBA00049681"/>
    </source>
</evidence>
<dbReference type="PROSITE" id="PS51406">
    <property type="entry name" value="FIBRINOGEN_C_2"/>
    <property type="match status" value="1"/>
</dbReference>
<keyword evidence="3" id="KW-0732">Signal</keyword>
<evidence type="ECO:0000256" key="5">
    <source>
        <dbReference type="ARBA" id="ARBA00023130"/>
    </source>
</evidence>
<evidence type="ECO:0000256" key="2">
    <source>
        <dbReference type="ARBA" id="ARBA00022525"/>
    </source>
</evidence>